<protein>
    <submittedName>
        <fullName evidence="1">Uncharacterized protein</fullName>
    </submittedName>
</protein>
<keyword evidence="2" id="KW-1185">Reference proteome</keyword>
<dbReference type="EMBL" id="JAESWC010000001">
    <property type="protein sequence ID" value="MBL4934669.1"/>
    <property type="molecule type" value="Genomic_DNA"/>
</dbReference>
<reference evidence="1 2" key="1">
    <citation type="submission" date="2021-01" db="EMBL/GenBank/DDBJ databases">
        <title>Genome public.</title>
        <authorList>
            <person name="Liu C."/>
            <person name="Sun Q."/>
        </authorList>
    </citation>
    <scope>NUCLEOTIDE SEQUENCE [LARGE SCALE GENOMIC DNA]</scope>
    <source>
        <strain evidence="1 2">YIM B02515</strain>
    </source>
</reference>
<evidence type="ECO:0000313" key="1">
    <source>
        <dbReference type="EMBL" id="MBL4934669.1"/>
    </source>
</evidence>
<comment type="caution">
    <text evidence="1">The sequence shown here is derived from an EMBL/GenBank/DDBJ whole genome shotgun (WGS) entry which is preliminary data.</text>
</comment>
<dbReference type="Proteomes" id="UP000632377">
    <property type="component" value="Unassembled WGS sequence"/>
</dbReference>
<proteinExistence type="predicted"/>
<dbReference type="RefSeq" id="WP_202747293.1">
    <property type="nucleotide sequence ID" value="NZ_JAESWC010000001.1"/>
</dbReference>
<gene>
    <name evidence="1" type="ORF">JK636_02735</name>
</gene>
<organism evidence="1 2">
    <name type="scientific">Clostridium rhizosphaerae</name>
    <dbReference type="NCBI Taxonomy" id="2803861"/>
    <lineage>
        <taxon>Bacteria</taxon>
        <taxon>Bacillati</taxon>
        <taxon>Bacillota</taxon>
        <taxon>Clostridia</taxon>
        <taxon>Eubacteriales</taxon>
        <taxon>Clostridiaceae</taxon>
        <taxon>Clostridium</taxon>
    </lineage>
</organism>
<sequence>MQSQNSITIDGIPSSFQIICDTDRIVISGDATITDTDGTGTGTFALEIRDNQPNGNDAFQIKARRPVPFREYSSPLLNVSNDSFIINQCQL</sequence>
<accession>A0ABS1T8I2</accession>
<name>A0ABS1T8I2_9CLOT</name>
<evidence type="ECO:0000313" key="2">
    <source>
        <dbReference type="Proteomes" id="UP000632377"/>
    </source>
</evidence>